<sequence length="138" mass="15202">MKIDTGNFGQAQRQVVDTRIDRGNPAEMAEAKISSARNTAQLQGMANQAWDRLGSQMQQVGAEMHQQIRQLAQQKSALVIQQKQLHAQGVLQEAQDNVDSGKLKSADVQKFVSDAMSKFKYDDIDGLGEGGRMQLEKG</sequence>
<reference evidence="1" key="1">
    <citation type="submission" date="2022-08" db="EMBL/GenBank/DDBJ databases">
        <authorList>
            <person name="Deng Y."/>
            <person name="Han X.-F."/>
            <person name="Zhang Y.-Q."/>
        </authorList>
    </citation>
    <scope>NUCLEOTIDE SEQUENCE</scope>
    <source>
        <strain evidence="1">CPCC 203386</strain>
    </source>
</reference>
<proteinExistence type="predicted"/>
<protein>
    <submittedName>
        <fullName evidence="1">Uncharacterized protein</fullName>
    </submittedName>
</protein>
<dbReference type="Proteomes" id="UP001165586">
    <property type="component" value="Unassembled WGS sequence"/>
</dbReference>
<evidence type="ECO:0000313" key="2">
    <source>
        <dbReference type="Proteomes" id="UP001165586"/>
    </source>
</evidence>
<accession>A0ABT2HBS8</accession>
<dbReference type="RefSeq" id="WP_259543798.1">
    <property type="nucleotide sequence ID" value="NZ_JANLCJ010000678.1"/>
</dbReference>
<gene>
    <name evidence="1" type="ORF">N1032_27105</name>
</gene>
<comment type="caution">
    <text evidence="1">The sequence shown here is derived from an EMBL/GenBank/DDBJ whole genome shotgun (WGS) entry which is preliminary data.</text>
</comment>
<feature type="non-terminal residue" evidence="1">
    <location>
        <position position="138"/>
    </location>
</feature>
<evidence type="ECO:0000313" key="1">
    <source>
        <dbReference type="EMBL" id="MCS5737406.1"/>
    </source>
</evidence>
<organism evidence="1 2">
    <name type="scientific">Herbiconiux daphne</name>
    <dbReference type="NCBI Taxonomy" id="2970914"/>
    <lineage>
        <taxon>Bacteria</taxon>
        <taxon>Bacillati</taxon>
        <taxon>Actinomycetota</taxon>
        <taxon>Actinomycetes</taxon>
        <taxon>Micrococcales</taxon>
        <taxon>Microbacteriaceae</taxon>
        <taxon>Herbiconiux</taxon>
    </lineage>
</organism>
<dbReference type="EMBL" id="JANLCJ010000678">
    <property type="protein sequence ID" value="MCS5737406.1"/>
    <property type="molecule type" value="Genomic_DNA"/>
</dbReference>
<name>A0ABT2HBS8_9MICO</name>
<keyword evidence="2" id="KW-1185">Reference proteome</keyword>